<sequence length="66" mass="7018">MVRESHGEAGLEAELSKQHANAAGTISYVMASETETTSGGEAELIRAETQYIYHLKVGPDVVAQAL</sequence>
<evidence type="ECO:0000313" key="2">
    <source>
        <dbReference type="Proteomes" id="UP001175000"/>
    </source>
</evidence>
<dbReference type="EMBL" id="JAULSU010000003">
    <property type="protein sequence ID" value="KAK0622686.1"/>
    <property type="molecule type" value="Genomic_DNA"/>
</dbReference>
<keyword evidence="2" id="KW-1185">Reference proteome</keyword>
<proteinExistence type="predicted"/>
<accession>A0AA40C288</accession>
<name>A0AA40C288_9PEZI</name>
<evidence type="ECO:0000313" key="1">
    <source>
        <dbReference type="EMBL" id="KAK0622686.1"/>
    </source>
</evidence>
<dbReference type="AlphaFoldDB" id="A0AA40C288"/>
<protein>
    <submittedName>
        <fullName evidence="1">Uncharacterized protein</fullName>
    </submittedName>
</protein>
<reference evidence="1" key="1">
    <citation type="submission" date="2023-06" db="EMBL/GenBank/DDBJ databases">
        <title>Genome-scale phylogeny and comparative genomics of the fungal order Sordariales.</title>
        <authorList>
            <consortium name="Lawrence Berkeley National Laboratory"/>
            <person name="Hensen N."/>
            <person name="Bonometti L."/>
            <person name="Westerberg I."/>
            <person name="Brannstrom I.O."/>
            <person name="Guillou S."/>
            <person name="Cros-Aarteil S."/>
            <person name="Calhoun S."/>
            <person name="Haridas S."/>
            <person name="Kuo A."/>
            <person name="Mondo S."/>
            <person name="Pangilinan J."/>
            <person name="Riley R."/>
            <person name="Labutti K."/>
            <person name="Andreopoulos B."/>
            <person name="Lipzen A."/>
            <person name="Chen C."/>
            <person name="Yanf M."/>
            <person name="Daum C."/>
            <person name="Ng V."/>
            <person name="Clum A."/>
            <person name="Steindorff A."/>
            <person name="Ohm R."/>
            <person name="Martin F."/>
            <person name="Silar P."/>
            <person name="Natvig D."/>
            <person name="Lalanne C."/>
            <person name="Gautier V."/>
            <person name="Ament-Velasquez S.L."/>
            <person name="Kruys A."/>
            <person name="Hutchinson M.I."/>
            <person name="Powell A.J."/>
            <person name="Barry K."/>
            <person name="Miller A.N."/>
            <person name="Grigoriev I.V."/>
            <person name="Debuchy R."/>
            <person name="Gladieux P."/>
            <person name="Thoren M.H."/>
            <person name="Johannesson H."/>
        </authorList>
    </citation>
    <scope>NUCLEOTIDE SEQUENCE</scope>
    <source>
        <strain evidence="1">CBS 606.72</strain>
    </source>
</reference>
<comment type="caution">
    <text evidence="1">The sequence shown here is derived from an EMBL/GenBank/DDBJ whole genome shotgun (WGS) entry which is preliminary data.</text>
</comment>
<dbReference type="Proteomes" id="UP001175000">
    <property type="component" value="Unassembled WGS sequence"/>
</dbReference>
<organism evidence="1 2">
    <name type="scientific">Immersiella caudata</name>
    <dbReference type="NCBI Taxonomy" id="314043"/>
    <lineage>
        <taxon>Eukaryota</taxon>
        <taxon>Fungi</taxon>
        <taxon>Dikarya</taxon>
        <taxon>Ascomycota</taxon>
        <taxon>Pezizomycotina</taxon>
        <taxon>Sordariomycetes</taxon>
        <taxon>Sordariomycetidae</taxon>
        <taxon>Sordariales</taxon>
        <taxon>Lasiosphaeriaceae</taxon>
        <taxon>Immersiella</taxon>
    </lineage>
</organism>
<dbReference type="Gene3D" id="3.90.79.10">
    <property type="entry name" value="Nucleoside Triphosphate Pyrophosphohydrolase"/>
    <property type="match status" value="1"/>
</dbReference>
<gene>
    <name evidence="1" type="ORF">B0T14DRAFT_514278</name>
</gene>